<reference evidence="2 3" key="1">
    <citation type="journal article" date="2015" name="Stand. Genomic Sci.">
        <title>Genomic Encyclopedia of Bacterial and Archaeal Type Strains, Phase III: the genomes of soil and plant-associated and newly described type strains.</title>
        <authorList>
            <person name="Whitman W.B."/>
            <person name="Woyke T."/>
            <person name="Klenk H.P."/>
            <person name="Zhou Y."/>
            <person name="Lilburn T.G."/>
            <person name="Beck B.J."/>
            <person name="De Vos P."/>
            <person name="Vandamme P."/>
            <person name="Eisen J.A."/>
            <person name="Garrity G."/>
            <person name="Hugenholtz P."/>
            <person name="Kyrpides N.C."/>
        </authorList>
    </citation>
    <scope>NUCLEOTIDE SEQUENCE [LARGE SCALE GENOMIC DNA]</scope>
    <source>
        <strain evidence="2 3">VKM Ac-2541</strain>
    </source>
</reference>
<keyword evidence="2" id="KW-0238">DNA-binding</keyword>
<dbReference type="InterPro" id="IPR036390">
    <property type="entry name" value="WH_DNA-bd_sf"/>
</dbReference>
<gene>
    <name evidence="2" type="ORF">EV646_10328</name>
</gene>
<evidence type="ECO:0000259" key="1">
    <source>
        <dbReference type="PROSITE" id="PS50995"/>
    </source>
</evidence>
<protein>
    <submittedName>
        <fullName evidence="2">DNA-binding MarR family transcriptional regulator</fullName>
    </submittedName>
</protein>
<dbReference type="GO" id="GO:0006950">
    <property type="term" value="P:response to stress"/>
    <property type="evidence" value="ECO:0007669"/>
    <property type="project" value="TreeGrafter"/>
</dbReference>
<dbReference type="SMART" id="SM00347">
    <property type="entry name" value="HTH_MARR"/>
    <property type="match status" value="1"/>
</dbReference>
<dbReference type="InterPro" id="IPR000835">
    <property type="entry name" value="HTH_MarR-typ"/>
</dbReference>
<evidence type="ECO:0000313" key="2">
    <source>
        <dbReference type="EMBL" id="TCO49051.1"/>
    </source>
</evidence>
<evidence type="ECO:0000313" key="3">
    <source>
        <dbReference type="Proteomes" id="UP000295573"/>
    </source>
</evidence>
<accession>A0A4R2ITX3</accession>
<dbReference type="PANTHER" id="PTHR33164">
    <property type="entry name" value="TRANSCRIPTIONAL REGULATOR, MARR FAMILY"/>
    <property type="match status" value="1"/>
</dbReference>
<dbReference type="InterPro" id="IPR036388">
    <property type="entry name" value="WH-like_DNA-bd_sf"/>
</dbReference>
<dbReference type="Proteomes" id="UP000295573">
    <property type="component" value="Unassembled WGS sequence"/>
</dbReference>
<dbReference type="InterPro" id="IPR039422">
    <property type="entry name" value="MarR/SlyA-like"/>
</dbReference>
<comment type="caution">
    <text evidence="2">The sequence shown here is derived from an EMBL/GenBank/DDBJ whole genome shotgun (WGS) entry which is preliminary data.</text>
</comment>
<dbReference type="GO" id="GO:0003677">
    <property type="term" value="F:DNA binding"/>
    <property type="evidence" value="ECO:0007669"/>
    <property type="project" value="UniProtKB-KW"/>
</dbReference>
<organism evidence="2 3">
    <name type="scientific">Kribbella antiqua</name>
    <dbReference type="NCBI Taxonomy" id="2512217"/>
    <lineage>
        <taxon>Bacteria</taxon>
        <taxon>Bacillati</taxon>
        <taxon>Actinomycetota</taxon>
        <taxon>Actinomycetes</taxon>
        <taxon>Propionibacteriales</taxon>
        <taxon>Kribbellaceae</taxon>
        <taxon>Kribbella</taxon>
    </lineage>
</organism>
<dbReference type="PRINTS" id="PR00598">
    <property type="entry name" value="HTHMARR"/>
</dbReference>
<keyword evidence="3" id="KW-1185">Reference proteome</keyword>
<feature type="domain" description="HTH marR-type" evidence="1">
    <location>
        <begin position="36"/>
        <end position="170"/>
    </location>
</feature>
<dbReference type="PROSITE" id="PS50995">
    <property type="entry name" value="HTH_MARR_2"/>
    <property type="match status" value="1"/>
</dbReference>
<name>A0A4R2ITX3_9ACTN</name>
<sequence>MLVIPTYAMLARPTTTYDPNVPANDHHPHLTPARIAQRPTWLVSRVFARSSGLLNAAFEAQGGGLRGYHYRLLAALDEYGAASQADLGRSVSLDRSDVTAVLSELEARGLVERTVDPDHKRRKIVTLTPAGRKQLLALDAIVDQTQADFLAPLTTTQRRQFTDLLTRLLTPE</sequence>
<dbReference type="AlphaFoldDB" id="A0A4R2ITX3"/>
<proteinExistence type="predicted"/>
<dbReference type="EMBL" id="SLWR01000003">
    <property type="protein sequence ID" value="TCO49051.1"/>
    <property type="molecule type" value="Genomic_DNA"/>
</dbReference>
<dbReference type="PANTHER" id="PTHR33164:SF95">
    <property type="entry name" value="TRANSCRIPTIONAL REGULATOR"/>
    <property type="match status" value="1"/>
</dbReference>
<dbReference type="Pfam" id="PF12802">
    <property type="entry name" value="MarR_2"/>
    <property type="match status" value="1"/>
</dbReference>
<dbReference type="GO" id="GO:0003700">
    <property type="term" value="F:DNA-binding transcription factor activity"/>
    <property type="evidence" value="ECO:0007669"/>
    <property type="project" value="InterPro"/>
</dbReference>
<dbReference type="SUPFAM" id="SSF46785">
    <property type="entry name" value="Winged helix' DNA-binding domain"/>
    <property type="match status" value="1"/>
</dbReference>
<dbReference type="Gene3D" id="1.10.10.10">
    <property type="entry name" value="Winged helix-like DNA-binding domain superfamily/Winged helix DNA-binding domain"/>
    <property type="match status" value="1"/>
</dbReference>